<accession>A0A4Q4SLJ8</accession>
<comment type="caution">
    <text evidence="2">The sequence shown here is derived from an EMBL/GenBank/DDBJ whole genome shotgun (WGS) entry which is preliminary data.</text>
</comment>
<evidence type="ECO:0000313" key="3">
    <source>
        <dbReference type="Proteomes" id="UP000293823"/>
    </source>
</evidence>
<dbReference type="AlphaFoldDB" id="A0A4Q4SLJ8"/>
<evidence type="ECO:0000256" key="1">
    <source>
        <dbReference type="SAM" id="SignalP"/>
    </source>
</evidence>
<reference evidence="3" key="1">
    <citation type="journal article" date="2019" name="bioRxiv">
        <title>Genomics, evolutionary history and diagnostics of the Alternaria alternata species group including apple and Asian pear pathotypes.</title>
        <authorList>
            <person name="Armitage A.D."/>
            <person name="Cockerton H.M."/>
            <person name="Sreenivasaprasad S."/>
            <person name="Woodhall J.W."/>
            <person name="Lane C.R."/>
            <person name="Harrison R.J."/>
            <person name="Clarkson J.P."/>
        </authorList>
    </citation>
    <scope>NUCLEOTIDE SEQUENCE [LARGE SCALE GENOMIC DNA]</scope>
    <source>
        <strain evidence="3">RGR 97.0016</strain>
    </source>
</reference>
<feature type="chain" id="PRO_5020268169" evidence="1">
    <location>
        <begin position="23"/>
        <end position="44"/>
    </location>
</feature>
<evidence type="ECO:0000313" key="2">
    <source>
        <dbReference type="EMBL" id="RYO71644.1"/>
    </source>
</evidence>
<feature type="signal peptide" evidence="1">
    <location>
        <begin position="1"/>
        <end position="22"/>
    </location>
</feature>
<name>A0A4Q4SLJ8_9PLEO</name>
<protein>
    <submittedName>
        <fullName evidence="2">Uncharacterized protein</fullName>
    </submittedName>
</protein>
<gene>
    <name evidence="2" type="ORF">AA0113_g2007</name>
</gene>
<proteinExistence type="predicted"/>
<dbReference type="Proteomes" id="UP000293823">
    <property type="component" value="Unassembled WGS sequence"/>
</dbReference>
<organism evidence="2 3">
    <name type="scientific">Alternaria arborescens</name>
    <dbReference type="NCBI Taxonomy" id="156630"/>
    <lineage>
        <taxon>Eukaryota</taxon>
        <taxon>Fungi</taxon>
        <taxon>Dikarya</taxon>
        <taxon>Ascomycota</taxon>
        <taxon>Pezizomycotina</taxon>
        <taxon>Dothideomycetes</taxon>
        <taxon>Pleosporomycetidae</taxon>
        <taxon>Pleosporales</taxon>
        <taxon>Pleosporineae</taxon>
        <taxon>Pleosporaceae</taxon>
        <taxon>Alternaria</taxon>
        <taxon>Alternaria sect. Alternaria</taxon>
    </lineage>
</organism>
<keyword evidence="1" id="KW-0732">Signal</keyword>
<sequence>MFIPHLLLILLGLIVFSPITRCGVRAAKSTGSCDEPKTYQPSPF</sequence>
<keyword evidence="3" id="KW-1185">Reference proteome</keyword>
<dbReference type="EMBL" id="PEJP01000006">
    <property type="protein sequence ID" value="RYO71644.1"/>
    <property type="molecule type" value="Genomic_DNA"/>
</dbReference>